<sequence length="342" mass="37762">MTFHDPWVLLLILPTLWLLRRRQRKRSSITVDSLQQWPLQSSGKARWLWLPPSLRHVSIVLILVALARPQANSSYDAQVSEGIAIQMLVDVSSSMDMSTKTFEGKSTSRMEVAKTMVEQFIAGDGEALKGRPNDLIGLITFARYADTRSPLTFGHKALLQIVRHLEIQERPNEDGTAYGDALAIAAARLHSLDELRGSLNPSELDSIKSRIIILLTDGENNSGAHLPIESAGLAKAWGCRIYSISLGDPVNAPDSLSATDTLNAAEQVLEHISNETGGIFRKAHNAESLRAVYQEIDQLERSKIATQQFDRVAEWFWLPLAISLAALVIALTLEATSLRVVP</sequence>
<dbReference type="Pfam" id="PF13519">
    <property type="entry name" value="VWA_2"/>
    <property type="match status" value="1"/>
</dbReference>
<keyword evidence="4" id="KW-0472">Membrane</keyword>
<dbReference type="SMART" id="SM00327">
    <property type="entry name" value="VWA"/>
    <property type="match status" value="1"/>
</dbReference>
<proteinExistence type="predicted"/>
<keyword evidence="1" id="KW-1003">Cell membrane</keyword>
<evidence type="ECO:0000313" key="6">
    <source>
        <dbReference type="EMBL" id="WPJ95672.1"/>
    </source>
</evidence>
<organism evidence="6 7">
    <name type="scientific">Coraliomargarita algicola</name>
    <dbReference type="NCBI Taxonomy" id="3092156"/>
    <lineage>
        <taxon>Bacteria</taxon>
        <taxon>Pseudomonadati</taxon>
        <taxon>Verrucomicrobiota</taxon>
        <taxon>Opitutia</taxon>
        <taxon>Puniceicoccales</taxon>
        <taxon>Coraliomargaritaceae</taxon>
        <taxon>Coraliomargarita</taxon>
    </lineage>
</organism>
<dbReference type="RefSeq" id="WP_319832550.1">
    <property type="nucleotide sequence ID" value="NZ_CP138858.1"/>
</dbReference>
<gene>
    <name evidence="6" type="ORF">SH580_19830</name>
</gene>
<feature type="domain" description="VWFA" evidence="5">
    <location>
        <begin position="84"/>
        <end position="299"/>
    </location>
</feature>
<dbReference type="PANTHER" id="PTHR22550">
    <property type="entry name" value="SPORE GERMINATION PROTEIN"/>
    <property type="match status" value="1"/>
</dbReference>
<dbReference type="Pfam" id="PF07584">
    <property type="entry name" value="BatA"/>
    <property type="match status" value="1"/>
</dbReference>
<name>A0ABZ0RHY7_9BACT</name>
<keyword evidence="3" id="KW-1133">Transmembrane helix</keyword>
<dbReference type="Proteomes" id="UP001324993">
    <property type="component" value="Chromosome"/>
</dbReference>
<dbReference type="EMBL" id="CP138858">
    <property type="protein sequence ID" value="WPJ95672.1"/>
    <property type="molecule type" value="Genomic_DNA"/>
</dbReference>
<dbReference type="InterPro" id="IPR024163">
    <property type="entry name" value="Aerotolerance_reg_N"/>
</dbReference>
<accession>A0ABZ0RHY7</accession>
<evidence type="ECO:0000313" key="7">
    <source>
        <dbReference type="Proteomes" id="UP001324993"/>
    </source>
</evidence>
<evidence type="ECO:0000259" key="5">
    <source>
        <dbReference type="PROSITE" id="PS50234"/>
    </source>
</evidence>
<protein>
    <submittedName>
        <fullName evidence="6">VWA domain-containing protein</fullName>
    </submittedName>
</protein>
<dbReference type="Gene3D" id="3.40.50.410">
    <property type="entry name" value="von Willebrand factor, type A domain"/>
    <property type="match status" value="1"/>
</dbReference>
<dbReference type="PANTHER" id="PTHR22550:SF5">
    <property type="entry name" value="LEUCINE ZIPPER PROTEIN 4"/>
    <property type="match status" value="1"/>
</dbReference>
<keyword evidence="7" id="KW-1185">Reference proteome</keyword>
<dbReference type="InterPro" id="IPR050768">
    <property type="entry name" value="UPF0353/GerABKA_families"/>
</dbReference>
<dbReference type="InterPro" id="IPR036465">
    <property type="entry name" value="vWFA_dom_sf"/>
</dbReference>
<dbReference type="SUPFAM" id="SSF53300">
    <property type="entry name" value="vWA-like"/>
    <property type="match status" value="1"/>
</dbReference>
<dbReference type="PROSITE" id="PS50234">
    <property type="entry name" value="VWFA"/>
    <property type="match status" value="1"/>
</dbReference>
<dbReference type="InterPro" id="IPR002035">
    <property type="entry name" value="VWF_A"/>
</dbReference>
<keyword evidence="2" id="KW-0812">Transmembrane</keyword>
<reference evidence="6 7" key="1">
    <citation type="submission" date="2023-11" db="EMBL/GenBank/DDBJ databases">
        <title>Coraliomargarita sp. nov., isolated from marine algae.</title>
        <authorList>
            <person name="Lee J.K."/>
            <person name="Baek J.H."/>
            <person name="Kim J.M."/>
            <person name="Choi D.G."/>
            <person name="Jeon C.O."/>
        </authorList>
    </citation>
    <scope>NUCLEOTIDE SEQUENCE [LARGE SCALE GENOMIC DNA]</scope>
    <source>
        <strain evidence="6 7">J2-16</strain>
    </source>
</reference>
<evidence type="ECO:0000256" key="4">
    <source>
        <dbReference type="ARBA" id="ARBA00023136"/>
    </source>
</evidence>
<evidence type="ECO:0000256" key="3">
    <source>
        <dbReference type="ARBA" id="ARBA00022989"/>
    </source>
</evidence>
<evidence type="ECO:0000256" key="2">
    <source>
        <dbReference type="ARBA" id="ARBA00022692"/>
    </source>
</evidence>
<evidence type="ECO:0000256" key="1">
    <source>
        <dbReference type="ARBA" id="ARBA00022475"/>
    </source>
</evidence>